<dbReference type="eggNOG" id="COG0845">
    <property type="taxonomic scope" value="Bacteria"/>
</dbReference>
<evidence type="ECO:0000313" key="13">
    <source>
        <dbReference type="EMBL" id="SIP99629.1"/>
    </source>
</evidence>
<dbReference type="GO" id="GO:0005886">
    <property type="term" value="C:plasma membrane"/>
    <property type="evidence" value="ECO:0007669"/>
    <property type="project" value="UniProtKB-SubCell"/>
</dbReference>
<keyword evidence="10" id="KW-0175">Coiled coil</keyword>
<dbReference type="PANTHER" id="PTHR30386:SF26">
    <property type="entry name" value="TRANSPORT PROTEIN COMB"/>
    <property type="match status" value="1"/>
</dbReference>
<organism evidence="13 14">
    <name type="scientific">Marinobacterium stanieri</name>
    <dbReference type="NCBI Taxonomy" id="49186"/>
    <lineage>
        <taxon>Bacteria</taxon>
        <taxon>Pseudomonadati</taxon>
        <taxon>Pseudomonadota</taxon>
        <taxon>Gammaproteobacteria</taxon>
        <taxon>Oceanospirillales</taxon>
        <taxon>Oceanospirillaceae</taxon>
        <taxon>Marinobacterium</taxon>
    </lineage>
</organism>
<dbReference type="Proteomes" id="UP000186895">
    <property type="component" value="Unassembled WGS sequence"/>
</dbReference>
<protein>
    <recommendedName>
        <fullName evidence="9">Membrane fusion protein (MFP) family protein</fullName>
    </recommendedName>
</protein>
<proteinExistence type="inferred from homology"/>
<evidence type="ECO:0000256" key="9">
    <source>
        <dbReference type="RuleBase" id="RU365093"/>
    </source>
</evidence>
<dbReference type="GO" id="GO:0009306">
    <property type="term" value="P:protein secretion"/>
    <property type="evidence" value="ECO:0007669"/>
    <property type="project" value="InterPro"/>
</dbReference>
<keyword evidence="5 9" id="KW-0997">Cell inner membrane</keyword>
<dbReference type="PROSITE" id="PS00543">
    <property type="entry name" value="HLYD_FAMILY"/>
    <property type="match status" value="1"/>
</dbReference>
<feature type="coiled-coil region" evidence="10">
    <location>
        <begin position="160"/>
        <end position="194"/>
    </location>
</feature>
<keyword evidence="14" id="KW-1185">Reference proteome</keyword>
<name>A0A1N6P5Q2_9GAMM</name>
<evidence type="ECO:0000256" key="10">
    <source>
        <dbReference type="SAM" id="Coils"/>
    </source>
</evidence>
<evidence type="ECO:0000259" key="11">
    <source>
        <dbReference type="Pfam" id="PF25994"/>
    </source>
</evidence>
<dbReference type="InterPro" id="IPR006144">
    <property type="entry name" value="Secretion_HlyD_CS"/>
</dbReference>
<sequence length="444" mass="50279">MAKQKLKHSEDIRYASSISEAMLEQTPRGASLLLWAGALFLALAIAWANWAKLDEIARGEGEIIPSHQLQVVQNLEGGIIADILVREGELVEQGDILMRIEDKRFASSFIENQVRRWELKARSARLMAEAGNTEFSEPEGFPEEYVSLIEQERRLFQARQSELQTNLSVLEQQREQREQELVEAKSKSDQLRRSLGLLLREVRISEPLVKEGVISEVEHLRLRRQVNDLRGEISSIELSVPRIESSISEINQRMEEMELQFRNRARSELNEVVPEQVRMEQALTGMQDRISRTEVRAPIKGTVKQLMINTIGGVVKPGDPLLSIVPRGDKLLVEARIKPSDIANIRLEQPAVVKVSAYDFAIYGGLDAKVVFISPGTIMDQEAKVPYYLVRLETERPYLGTQEAPLPLMAGMTVSADILTGKKTVMHYLLKPINRAKERALTER</sequence>
<dbReference type="EMBL" id="FTMN01000001">
    <property type="protein sequence ID" value="SIP99629.1"/>
    <property type="molecule type" value="Genomic_DNA"/>
</dbReference>
<evidence type="ECO:0000256" key="4">
    <source>
        <dbReference type="ARBA" id="ARBA00022475"/>
    </source>
</evidence>
<dbReference type="Gene3D" id="2.40.30.170">
    <property type="match status" value="1"/>
</dbReference>
<dbReference type="AlphaFoldDB" id="A0A1N6P5Q2"/>
<dbReference type="PRINTS" id="PR01490">
    <property type="entry name" value="RTXTOXIND"/>
</dbReference>
<gene>
    <name evidence="13" type="ORF">SAMN05421647_101800</name>
</gene>
<keyword evidence="4 9" id="KW-1003">Cell membrane</keyword>
<dbReference type="STRING" id="49186.SAMN05421647_101800"/>
<evidence type="ECO:0000256" key="2">
    <source>
        <dbReference type="ARBA" id="ARBA00009477"/>
    </source>
</evidence>
<feature type="transmembrane region" description="Helical" evidence="9">
    <location>
        <begin position="32"/>
        <end position="50"/>
    </location>
</feature>
<evidence type="ECO:0000256" key="1">
    <source>
        <dbReference type="ARBA" id="ARBA00004377"/>
    </source>
</evidence>
<accession>A0A1N6P5Q2</accession>
<dbReference type="PANTHER" id="PTHR30386">
    <property type="entry name" value="MEMBRANE FUSION SUBUNIT OF EMRAB-TOLC MULTIDRUG EFFLUX PUMP"/>
    <property type="match status" value="1"/>
</dbReference>
<keyword evidence="3 9" id="KW-0813">Transport</keyword>
<dbReference type="RefSeq" id="WP_076461005.1">
    <property type="nucleotide sequence ID" value="NZ_FTMN01000001.1"/>
</dbReference>
<evidence type="ECO:0000256" key="8">
    <source>
        <dbReference type="ARBA" id="ARBA00023136"/>
    </source>
</evidence>
<keyword evidence="6 9" id="KW-0812">Transmembrane</keyword>
<evidence type="ECO:0000256" key="6">
    <source>
        <dbReference type="ARBA" id="ARBA00022692"/>
    </source>
</evidence>
<dbReference type="InterPro" id="IPR058781">
    <property type="entry name" value="HH_AprE-like"/>
</dbReference>
<reference evidence="13 14" key="1">
    <citation type="submission" date="2017-01" db="EMBL/GenBank/DDBJ databases">
        <authorList>
            <person name="Mah S.A."/>
            <person name="Swanson W.J."/>
            <person name="Moy G.W."/>
            <person name="Vacquier V.D."/>
        </authorList>
    </citation>
    <scope>NUCLEOTIDE SEQUENCE [LARGE SCALE GENOMIC DNA]</scope>
    <source>
        <strain evidence="13 14">DSM 7027</strain>
    </source>
</reference>
<dbReference type="Pfam" id="PF25994">
    <property type="entry name" value="HH_AprE"/>
    <property type="match status" value="1"/>
</dbReference>
<dbReference type="Pfam" id="PF26002">
    <property type="entry name" value="Beta-barrel_AprE"/>
    <property type="match status" value="1"/>
</dbReference>
<comment type="subcellular location">
    <subcellularLocation>
        <location evidence="1 9">Cell inner membrane</location>
        <topology evidence="1 9">Single-pass membrane protein</topology>
    </subcellularLocation>
</comment>
<dbReference type="InterPro" id="IPR050739">
    <property type="entry name" value="MFP"/>
</dbReference>
<feature type="domain" description="AprE-like long alpha-helical hairpin" evidence="11">
    <location>
        <begin position="112"/>
        <end position="288"/>
    </location>
</feature>
<dbReference type="InterPro" id="IPR058982">
    <property type="entry name" value="Beta-barrel_AprE"/>
</dbReference>
<feature type="domain" description="AprE-like beta-barrel" evidence="12">
    <location>
        <begin position="331"/>
        <end position="421"/>
    </location>
</feature>
<dbReference type="InterPro" id="IPR010129">
    <property type="entry name" value="T1SS_HlyD"/>
</dbReference>
<keyword evidence="8 9" id="KW-0472">Membrane</keyword>
<comment type="similarity">
    <text evidence="2 9">Belongs to the membrane fusion protein (MFP) (TC 8.A.1) family.</text>
</comment>
<keyword evidence="7 9" id="KW-1133">Transmembrane helix</keyword>
<evidence type="ECO:0000313" key="14">
    <source>
        <dbReference type="Proteomes" id="UP000186895"/>
    </source>
</evidence>
<evidence type="ECO:0000259" key="12">
    <source>
        <dbReference type="Pfam" id="PF26002"/>
    </source>
</evidence>
<evidence type="ECO:0000256" key="3">
    <source>
        <dbReference type="ARBA" id="ARBA00022448"/>
    </source>
</evidence>
<dbReference type="NCBIfam" id="TIGR01843">
    <property type="entry name" value="type_I_hlyD"/>
    <property type="match status" value="1"/>
</dbReference>
<dbReference type="Gene3D" id="2.40.50.100">
    <property type="match status" value="1"/>
</dbReference>
<evidence type="ECO:0000256" key="7">
    <source>
        <dbReference type="ARBA" id="ARBA00022989"/>
    </source>
</evidence>
<evidence type="ECO:0000256" key="5">
    <source>
        <dbReference type="ARBA" id="ARBA00022519"/>
    </source>
</evidence>